<dbReference type="EMBL" id="FNLM01000034">
    <property type="protein sequence ID" value="SDU55024.1"/>
    <property type="molecule type" value="Genomic_DNA"/>
</dbReference>
<dbReference type="PROSITE" id="PS50995">
    <property type="entry name" value="HTH_MARR_2"/>
    <property type="match status" value="1"/>
</dbReference>
<organism evidence="2 3">
    <name type="scientific">Gordonia westfalica</name>
    <dbReference type="NCBI Taxonomy" id="158898"/>
    <lineage>
        <taxon>Bacteria</taxon>
        <taxon>Bacillati</taxon>
        <taxon>Actinomycetota</taxon>
        <taxon>Actinomycetes</taxon>
        <taxon>Mycobacteriales</taxon>
        <taxon>Gordoniaceae</taxon>
        <taxon>Gordonia</taxon>
    </lineage>
</organism>
<dbReference type="OrthoDB" id="8635520at2"/>
<dbReference type="GO" id="GO:0003677">
    <property type="term" value="F:DNA binding"/>
    <property type="evidence" value="ECO:0007669"/>
    <property type="project" value="UniProtKB-KW"/>
</dbReference>
<proteinExistence type="predicted"/>
<dbReference type="SMART" id="SM00347">
    <property type="entry name" value="HTH_MARR"/>
    <property type="match status" value="1"/>
</dbReference>
<dbReference type="GO" id="GO:0006950">
    <property type="term" value="P:response to stress"/>
    <property type="evidence" value="ECO:0007669"/>
    <property type="project" value="TreeGrafter"/>
</dbReference>
<dbReference type="GO" id="GO:0003700">
    <property type="term" value="F:DNA-binding transcription factor activity"/>
    <property type="evidence" value="ECO:0007669"/>
    <property type="project" value="InterPro"/>
</dbReference>
<dbReference type="Gene3D" id="1.10.10.10">
    <property type="entry name" value="Winged helix-like DNA-binding domain superfamily/Winged helix DNA-binding domain"/>
    <property type="match status" value="1"/>
</dbReference>
<evidence type="ECO:0000313" key="3">
    <source>
        <dbReference type="Proteomes" id="UP000183180"/>
    </source>
</evidence>
<evidence type="ECO:0000313" key="2">
    <source>
        <dbReference type="EMBL" id="SDU55024.1"/>
    </source>
</evidence>
<dbReference type="SUPFAM" id="SSF46785">
    <property type="entry name" value="Winged helix' DNA-binding domain"/>
    <property type="match status" value="1"/>
</dbReference>
<dbReference type="InterPro" id="IPR036388">
    <property type="entry name" value="WH-like_DNA-bd_sf"/>
</dbReference>
<sequence length="160" mass="17981">MPRPTTGPDDDLQAAWRVFIETAARLQTMLDDDLRATAGMSLADYSVLLILHESDGGRLRMRDLSHRMVFSSSRLSYQVDAMVKRGWLQRERATEDRRGSYASLTDAGRSAFSDAAHDHYRCVDALFFSALDPADGRELRAVLERLATHLDTTHPGIQET</sequence>
<dbReference type="InterPro" id="IPR036390">
    <property type="entry name" value="WH_DNA-bd_sf"/>
</dbReference>
<evidence type="ECO:0000259" key="1">
    <source>
        <dbReference type="PROSITE" id="PS50995"/>
    </source>
</evidence>
<dbReference type="InterPro" id="IPR000835">
    <property type="entry name" value="HTH_MarR-typ"/>
</dbReference>
<dbReference type="AlphaFoldDB" id="A0A1H2JEX6"/>
<name>A0A1H2JEX6_9ACTN</name>
<dbReference type="PANTHER" id="PTHR33164:SF99">
    <property type="entry name" value="MARR FAMILY REGULATORY PROTEIN"/>
    <property type="match status" value="1"/>
</dbReference>
<protein>
    <submittedName>
        <fullName evidence="2">DNA-binding transcriptional regulator, MarR family</fullName>
    </submittedName>
</protein>
<keyword evidence="2" id="KW-0238">DNA-binding</keyword>
<reference evidence="2 3" key="1">
    <citation type="submission" date="2016-10" db="EMBL/GenBank/DDBJ databases">
        <authorList>
            <person name="de Groot N.N."/>
        </authorList>
    </citation>
    <scope>NUCLEOTIDE SEQUENCE [LARGE SCALE GENOMIC DNA]</scope>
    <source>
        <strain evidence="2 3">DSM 44215</strain>
    </source>
</reference>
<dbReference type="InterPro" id="IPR039422">
    <property type="entry name" value="MarR/SlyA-like"/>
</dbReference>
<dbReference type="PANTHER" id="PTHR33164">
    <property type="entry name" value="TRANSCRIPTIONAL REGULATOR, MARR FAMILY"/>
    <property type="match status" value="1"/>
</dbReference>
<accession>A0A1H2JEX6</accession>
<feature type="domain" description="HTH marR-type" evidence="1">
    <location>
        <begin position="12"/>
        <end position="148"/>
    </location>
</feature>
<dbReference type="Proteomes" id="UP000183180">
    <property type="component" value="Unassembled WGS sequence"/>
</dbReference>
<gene>
    <name evidence="2" type="ORF">SAMN04488548_1342063</name>
</gene>
<dbReference type="STRING" id="158898.SAMN04488548_1342063"/>
<dbReference type="Pfam" id="PF12802">
    <property type="entry name" value="MarR_2"/>
    <property type="match status" value="1"/>
</dbReference>
<dbReference type="RefSeq" id="WP_074850398.1">
    <property type="nucleotide sequence ID" value="NZ_FNLM01000034.1"/>
</dbReference>